<dbReference type="GO" id="GO:0016020">
    <property type="term" value="C:membrane"/>
    <property type="evidence" value="ECO:0007669"/>
    <property type="project" value="UniProtKB-SubCell"/>
</dbReference>
<dbReference type="InterPro" id="IPR024129">
    <property type="entry name" value="Sphingomy_SMPD4"/>
</dbReference>
<proteinExistence type="predicted"/>
<evidence type="ECO:0000256" key="1">
    <source>
        <dbReference type="ARBA" id="ARBA00004167"/>
    </source>
</evidence>
<comment type="subcellular location">
    <subcellularLocation>
        <location evidence="1">Membrane</location>
        <topology evidence="1">Single-pass membrane protein</topology>
    </subcellularLocation>
</comment>
<dbReference type="Pfam" id="PF14724">
    <property type="entry name" value="mit_SMPDase"/>
    <property type="match status" value="1"/>
</dbReference>
<reference evidence="5" key="1">
    <citation type="submission" date="2014-12" db="EMBL/GenBank/DDBJ databases">
        <title>Insight into the proteome of Arion vulgaris.</title>
        <authorList>
            <person name="Aradska J."/>
            <person name="Bulat T."/>
            <person name="Smidak R."/>
            <person name="Sarate P."/>
            <person name="Gangsoo J."/>
            <person name="Sialana F."/>
            <person name="Bilban M."/>
            <person name="Lubec G."/>
        </authorList>
    </citation>
    <scope>NUCLEOTIDE SEQUENCE</scope>
    <source>
        <tissue evidence="5">Skin</tissue>
    </source>
</reference>
<evidence type="ECO:0000256" key="4">
    <source>
        <dbReference type="ARBA" id="ARBA00023136"/>
    </source>
</evidence>
<dbReference type="AlphaFoldDB" id="A0A0B6ZBI2"/>
<feature type="non-terminal residue" evidence="5">
    <location>
        <position position="104"/>
    </location>
</feature>
<feature type="non-terminal residue" evidence="5">
    <location>
        <position position="1"/>
    </location>
</feature>
<dbReference type="GO" id="GO:0046475">
    <property type="term" value="P:glycerophospholipid catabolic process"/>
    <property type="evidence" value="ECO:0007669"/>
    <property type="project" value="TreeGrafter"/>
</dbReference>
<evidence type="ECO:0000256" key="3">
    <source>
        <dbReference type="ARBA" id="ARBA00022989"/>
    </source>
</evidence>
<dbReference type="GO" id="GO:0006685">
    <property type="term" value="P:sphingomyelin catabolic process"/>
    <property type="evidence" value="ECO:0007669"/>
    <property type="project" value="TreeGrafter"/>
</dbReference>
<sequence>SVSNESMYLADEDNPYPECIETDNGLKLTDTGRRQLINREKKFNNFYVGDPDLQPVRSNENATLVRILFHFCSFINSYFNNEFNTLYQRQDFVGHFARVILISP</sequence>
<evidence type="ECO:0000313" key="5">
    <source>
        <dbReference type="EMBL" id="CEK65802.1"/>
    </source>
</evidence>
<name>A0A0B6ZBI2_9EUPU</name>
<keyword evidence="3" id="KW-1133">Transmembrane helix</keyword>
<gene>
    <name evidence="5" type="primary">ORF56315</name>
</gene>
<evidence type="ECO:0000256" key="2">
    <source>
        <dbReference type="ARBA" id="ARBA00022692"/>
    </source>
</evidence>
<dbReference type="GO" id="GO:0050290">
    <property type="term" value="F:sphingomyelin phosphodiesterase D activity"/>
    <property type="evidence" value="ECO:0007669"/>
    <property type="project" value="InterPro"/>
</dbReference>
<keyword evidence="2" id="KW-0812">Transmembrane</keyword>
<organism evidence="5">
    <name type="scientific">Arion vulgaris</name>
    <dbReference type="NCBI Taxonomy" id="1028688"/>
    <lineage>
        <taxon>Eukaryota</taxon>
        <taxon>Metazoa</taxon>
        <taxon>Spiralia</taxon>
        <taxon>Lophotrochozoa</taxon>
        <taxon>Mollusca</taxon>
        <taxon>Gastropoda</taxon>
        <taxon>Heterobranchia</taxon>
        <taxon>Euthyneura</taxon>
        <taxon>Panpulmonata</taxon>
        <taxon>Eupulmonata</taxon>
        <taxon>Stylommatophora</taxon>
        <taxon>Helicina</taxon>
        <taxon>Arionoidea</taxon>
        <taxon>Arionidae</taxon>
        <taxon>Arion</taxon>
    </lineage>
</organism>
<keyword evidence="4" id="KW-0472">Membrane</keyword>
<dbReference type="PANTHER" id="PTHR12988:SF6">
    <property type="entry name" value="SPHINGOMYELIN PHOSPHODIESTERASE 4"/>
    <property type="match status" value="1"/>
</dbReference>
<dbReference type="GO" id="GO:0046513">
    <property type="term" value="P:ceramide biosynthetic process"/>
    <property type="evidence" value="ECO:0007669"/>
    <property type="project" value="TreeGrafter"/>
</dbReference>
<dbReference type="PANTHER" id="PTHR12988">
    <property type="entry name" value="SPHINGOMYELIN PHOSPHODIESTERASE 4"/>
    <property type="match status" value="1"/>
</dbReference>
<dbReference type="EMBL" id="HACG01018937">
    <property type="protein sequence ID" value="CEK65802.1"/>
    <property type="molecule type" value="Transcribed_RNA"/>
</dbReference>
<accession>A0A0B6ZBI2</accession>
<protein>
    <submittedName>
        <fullName evidence="5">Uncharacterized protein</fullName>
    </submittedName>
</protein>